<dbReference type="AlphaFoldDB" id="A0A544SKI9"/>
<evidence type="ECO:0000256" key="2">
    <source>
        <dbReference type="ARBA" id="ARBA00022490"/>
    </source>
</evidence>
<protein>
    <submittedName>
        <fullName evidence="5">Nitroreductase family protein</fullName>
    </submittedName>
</protein>
<gene>
    <name evidence="5" type="ORF">FG383_19465</name>
</gene>
<evidence type="ECO:0000313" key="5">
    <source>
        <dbReference type="EMBL" id="TQR05711.1"/>
    </source>
</evidence>
<organism evidence="5 6">
    <name type="scientific">Psychrobacillus soli</name>
    <dbReference type="NCBI Taxonomy" id="1543965"/>
    <lineage>
        <taxon>Bacteria</taxon>
        <taxon>Bacillati</taxon>
        <taxon>Bacillota</taxon>
        <taxon>Bacilli</taxon>
        <taxon>Bacillales</taxon>
        <taxon>Bacillaceae</taxon>
        <taxon>Psychrobacillus</taxon>
    </lineage>
</organism>
<dbReference type="RefSeq" id="WP_142609177.1">
    <property type="nucleotide sequence ID" value="NZ_VDGG01000068.1"/>
</dbReference>
<keyword evidence="3" id="KW-0560">Oxidoreductase</keyword>
<reference evidence="5 6" key="1">
    <citation type="submission" date="2019-05" db="EMBL/GenBank/DDBJ databases">
        <title>Psychrobacillus vulpis sp. nov., a new species isolated from feces of a red fox that inhabits in The Tablas de Daimiel Natural Park, Albacete, Spain.</title>
        <authorList>
            <person name="Rodriguez M."/>
            <person name="Reina J.C."/>
            <person name="Bejar V."/>
            <person name="Llamas I."/>
        </authorList>
    </citation>
    <scope>NUCLEOTIDE SEQUENCE [LARGE SCALE GENOMIC DNA]</scope>
    <source>
        <strain evidence="5 6">NHI-2</strain>
    </source>
</reference>
<proteinExistence type="predicted"/>
<dbReference type="GO" id="GO:0005737">
    <property type="term" value="C:cytoplasm"/>
    <property type="evidence" value="ECO:0007669"/>
    <property type="project" value="UniProtKB-SubCell"/>
</dbReference>
<comment type="caution">
    <text evidence="5">The sequence shown here is derived from an EMBL/GenBank/DDBJ whole genome shotgun (WGS) entry which is preliminary data.</text>
</comment>
<dbReference type="PANTHER" id="PTHR43035:SF1">
    <property type="entry name" value="FATTY ACID REPRESSION MUTANT PROTEIN 2-RELATED"/>
    <property type="match status" value="1"/>
</dbReference>
<dbReference type="EMBL" id="VDGG01000068">
    <property type="protein sequence ID" value="TQR05711.1"/>
    <property type="molecule type" value="Genomic_DNA"/>
</dbReference>
<evidence type="ECO:0000313" key="6">
    <source>
        <dbReference type="Proteomes" id="UP000318937"/>
    </source>
</evidence>
<evidence type="ECO:0000259" key="4">
    <source>
        <dbReference type="Pfam" id="PF00881"/>
    </source>
</evidence>
<dbReference type="PANTHER" id="PTHR43035">
    <property type="entry name" value="FATTY ACID REPRESSION MUTANT PROTEIN 2-RELATED"/>
    <property type="match status" value="1"/>
</dbReference>
<evidence type="ECO:0000256" key="1">
    <source>
        <dbReference type="ARBA" id="ARBA00004496"/>
    </source>
</evidence>
<keyword evidence="2" id="KW-0963">Cytoplasm</keyword>
<evidence type="ECO:0000256" key="3">
    <source>
        <dbReference type="ARBA" id="ARBA00023002"/>
    </source>
</evidence>
<name>A0A544SKI9_9BACI</name>
<accession>A0A544SKI9</accession>
<dbReference type="OrthoDB" id="9810617at2"/>
<dbReference type="GO" id="GO:0034599">
    <property type="term" value="P:cellular response to oxidative stress"/>
    <property type="evidence" value="ECO:0007669"/>
    <property type="project" value="InterPro"/>
</dbReference>
<dbReference type="Proteomes" id="UP000318937">
    <property type="component" value="Unassembled WGS sequence"/>
</dbReference>
<dbReference type="Gene3D" id="3.40.109.10">
    <property type="entry name" value="NADH Oxidase"/>
    <property type="match status" value="1"/>
</dbReference>
<dbReference type="InterPro" id="IPR029479">
    <property type="entry name" value="Nitroreductase"/>
</dbReference>
<dbReference type="FunFam" id="3.40.109.10:FF:000001">
    <property type="entry name" value="Nitroreductase family"/>
    <property type="match status" value="1"/>
</dbReference>
<keyword evidence="6" id="KW-1185">Reference proteome</keyword>
<comment type="subcellular location">
    <subcellularLocation>
        <location evidence="1">Cytoplasm</location>
    </subcellularLocation>
</comment>
<dbReference type="Pfam" id="PF00881">
    <property type="entry name" value="Nitroreductase"/>
    <property type="match status" value="1"/>
</dbReference>
<feature type="domain" description="Nitroreductase" evidence="4">
    <location>
        <begin position="10"/>
        <end position="177"/>
    </location>
</feature>
<dbReference type="InterPro" id="IPR000415">
    <property type="entry name" value="Nitroreductase-like"/>
</dbReference>
<dbReference type="CDD" id="cd02140">
    <property type="entry name" value="Frm2-like"/>
    <property type="match status" value="1"/>
</dbReference>
<dbReference type="SUPFAM" id="SSF55469">
    <property type="entry name" value="FMN-dependent nitroreductase-like"/>
    <property type="match status" value="1"/>
</dbReference>
<sequence>MTKSFYSAVQSRRSIYGINDEKIISDERIQDIVNLVVKHTPTAFNSQTGRIVVLLGEQHKKFWKLAFDSVKQGLAEEKIPSTQSRFEGFASGYGTVLFFEDYAVVETFQEKFASVEQYFPVWSHQASGMLQYLVWTSLEQEGFGASLQHFYPELSKEVKETWGIQEKWELIAQLPFGNPIASPKNKLMEPVEHRVVIVK</sequence>
<dbReference type="InterPro" id="IPR033877">
    <property type="entry name" value="Frm2/Hbn1"/>
</dbReference>
<dbReference type="GO" id="GO:0016491">
    <property type="term" value="F:oxidoreductase activity"/>
    <property type="evidence" value="ECO:0007669"/>
    <property type="project" value="UniProtKB-KW"/>
</dbReference>